<dbReference type="InterPro" id="IPR023473">
    <property type="entry name" value="AMMECR1"/>
</dbReference>
<dbReference type="HAMAP" id="MF_00645">
    <property type="entry name" value="AMMECR1"/>
    <property type="match status" value="1"/>
</dbReference>
<dbReference type="RefSeq" id="WP_157927977.1">
    <property type="nucleotide sequence ID" value="NZ_LT841358.1"/>
</dbReference>
<dbReference type="SUPFAM" id="SSF143447">
    <property type="entry name" value="AMMECR1-like"/>
    <property type="match status" value="1"/>
</dbReference>
<gene>
    <name evidence="3" type="ORF">NCS_11953</name>
</gene>
<dbReference type="Gene3D" id="3.30.700.20">
    <property type="entry name" value="Hypothetical protein ph0010, domain 1"/>
    <property type="match status" value="1"/>
</dbReference>
<dbReference type="InterPro" id="IPR027485">
    <property type="entry name" value="AMMECR1_N"/>
</dbReference>
<dbReference type="PANTHER" id="PTHR13016:SF0">
    <property type="entry name" value="AMME SYNDROME CANDIDATE GENE 1 PROTEIN"/>
    <property type="match status" value="1"/>
</dbReference>
<dbReference type="InterPro" id="IPR023472">
    <property type="entry name" value="Uncharacterised_MJ0810"/>
</dbReference>
<dbReference type="OrthoDB" id="25187at2157"/>
<keyword evidence="4" id="KW-1185">Reference proteome</keyword>
<feature type="domain" description="AMMECR1" evidence="2">
    <location>
        <begin position="6"/>
        <end position="196"/>
    </location>
</feature>
<dbReference type="InterPro" id="IPR036071">
    <property type="entry name" value="AMMECR1_dom_sf"/>
</dbReference>
<dbReference type="NCBIfam" id="TIGR00296">
    <property type="entry name" value="TIGR00296 family protein"/>
    <property type="match status" value="1"/>
</dbReference>
<evidence type="ECO:0000313" key="3">
    <source>
        <dbReference type="EMBL" id="SMH72141.1"/>
    </source>
</evidence>
<dbReference type="NCBIfam" id="TIGR04335">
    <property type="entry name" value="AmmeMemoSam_A"/>
    <property type="match status" value="1"/>
</dbReference>
<proteinExistence type="inferred from homology"/>
<organism evidence="3 4">
    <name type="scientific">Candidatus Nitrosotalea okcheonensis</name>
    <dbReference type="NCBI Taxonomy" id="1903276"/>
    <lineage>
        <taxon>Archaea</taxon>
        <taxon>Nitrososphaerota</taxon>
        <taxon>Nitrososphaeria</taxon>
        <taxon>Nitrosotaleales</taxon>
        <taxon>Nitrosotaleaceae</taxon>
        <taxon>Nitrosotalea</taxon>
    </lineage>
</organism>
<reference evidence="4" key="1">
    <citation type="submission" date="2017-03" db="EMBL/GenBank/DDBJ databases">
        <authorList>
            <person name="Herbold C."/>
        </authorList>
    </citation>
    <scope>NUCLEOTIDE SEQUENCE [LARGE SCALE GENOMIC DNA]</scope>
</reference>
<evidence type="ECO:0000313" key="4">
    <source>
        <dbReference type="Proteomes" id="UP000230607"/>
    </source>
</evidence>
<dbReference type="PROSITE" id="PS51112">
    <property type="entry name" value="AMMECR1"/>
    <property type="match status" value="1"/>
</dbReference>
<dbReference type="EMBL" id="LT841358">
    <property type="protein sequence ID" value="SMH72141.1"/>
    <property type="molecule type" value="Genomic_DNA"/>
</dbReference>
<evidence type="ECO:0000259" key="2">
    <source>
        <dbReference type="PROSITE" id="PS51112"/>
    </source>
</evidence>
<dbReference type="InterPro" id="IPR002733">
    <property type="entry name" value="AMMECR1_domain"/>
</dbReference>
<dbReference type="InterPro" id="IPR027623">
    <property type="entry name" value="AmmeMemoSam_A"/>
</dbReference>
<protein>
    <recommendedName>
        <fullName evidence="1">Protein NCS_11953</fullName>
    </recommendedName>
</protein>
<dbReference type="Gene3D" id="3.30.1490.150">
    <property type="entry name" value="Hypothetical protein ph0010, domain 2"/>
    <property type="match status" value="1"/>
</dbReference>
<accession>A0A2H1FHA3</accession>
<dbReference type="Proteomes" id="UP000230607">
    <property type="component" value="Chromosome 1"/>
</dbReference>
<evidence type="ECO:0000256" key="1">
    <source>
        <dbReference type="HAMAP-Rule" id="MF_00645"/>
    </source>
</evidence>
<dbReference type="AlphaFoldDB" id="A0A2H1FHA3"/>
<name>A0A2H1FHA3_9ARCH</name>
<dbReference type="PANTHER" id="PTHR13016">
    <property type="entry name" value="AMMECR1 HOMOLOG"/>
    <property type="match status" value="1"/>
</dbReference>
<sequence length="199" mass="22710">MSISDEDGQRLVKTARLVVTEYLKEGKKIELSKEIKSKFAYKSGVFVTLNKKEKLRGCIGFPMPDRILHQSLLDAAIASSTEDPRFPPVVFEELNEIIFEVTVLTPPIEIKVKDTSEYPKMIKVGRDGLIMRWEFGSGLLLPQVSVEYGWNAEEFLNHTCEKAGAPFNYWKQKSARILKFEGIVFKETKPNGQVKRLEL</sequence>
<dbReference type="Pfam" id="PF01871">
    <property type="entry name" value="AMMECR1"/>
    <property type="match status" value="1"/>
</dbReference>